<dbReference type="EMBL" id="CP045997">
    <property type="protein sequence ID" value="QHV98268.1"/>
    <property type="molecule type" value="Genomic_DNA"/>
</dbReference>
<dbReference type="KEGG" id="senf:GJR95_26145"/>
<keyword evidence="1" id="KW-0472">Membrane</keyword>
<dbReference type="Proteomes" id="UP000464577">
    <property type="component" value="Chromosome"/>
</dbReference>
<proteinExistence type="predicted"/>
<accession>A0A6P1W0Z8</accession>
<protein>
    <submittedName>
        <fullName evidence="2">Uncharacterized protein</fullName>
    </submittedName>
</protein>
<feature type="transmembrane region" description="Helical" evidence="1">
    <location>
        <begin position="15"/>
        <end position="33"/>
    </location>
</feature>
<evidence type="ECO:0000256" key="1">
    <source>
        <dbReference type="SAM" id="Phobius"/>
    </source>
</evidence>
<sequence length="64" mass="7544">MSSTNPPCLNGISRFIQYMILSTLRFTILQSLIRLLPQFNRAQHIFFRSVIGWLLSVEFWPRTS</sequence>
<keyword evidence="3" id="KW-1185">Reference proteome</keyword>
<dbReference type="AlphaFoldDB" id="A0A6P1W0Z8"/>
<gene>
    <name evidence="2" type="ORF">GJR95_26145</name>
</gene>
<organism evidence="2 3">
    <name type="scientific">Spirosoma endbachense</name>
    <dbReference type="NCBI Taxonomy" id="2666025"/>
    <lineage>
        <taxon>Bacteria</taxon>
        <taxon>Pseudomonadati</taxon>
        <taxon>Bacteroidota</taxon>
        <taxon>Cytophagia</taxon>
        <taxon>Cytophagales</taxon>
        <taxon>Cytophagaceae</taxon>
        <taxon>Spirosoma</taxon>
    </lineage>
</organism>
<evidence type="ECO:0000313" key="2">
    <source>
        <dbReference type="EMBL" id="QHV98268.1"/>
    </source>
</evidence>
<keyword evidence="1" id="KW-0812">Transmembrane</keyword>
<reference evidence="2 3" key="1">
    <citation type="submission" date="2019-11" db="EMBL/GenBank/DDBJ databases">
        <title>Spirosoma endbachense sp. nov., isolated from a natural salt meadow.</title>
        <authorList>
            <person name="Rojas J."/>
            <person name="Ambika Manirajan B."/>
            <person name="Ratering S."/>
            <person name="Suarez C."/>
            <person name="Geissler-Plaum R."/>
            <person name="Schnell S."/>
        </authorList>
    </citation>
    <scope>NUCLEOTIDE SEQUENCE [LARGE SCALE GENOMIC DNA]</scope>
    <source>
        <strain evidence="2 3">I-24</strain>
    </source>
</reference>
<keyword evidence="1" id="KW-1133">Transmembrane helix</keyword>
<evidence type="ECO:0000313" key="3">
    <source>
        <dbReference type="Proteomes" id="UP000464577"/>
    </source>
</evidence>
<name>A0A6P1W0Z8_9BACT</name>
<dbReference type="RefSeq" id="WP_162388681.1">
    <property type="nucleotide sequence ID" value="NZ_CP045997.1"/>
</dbReference>